<evidence type="ECO:0000313" key="2">
    <source>
        <dbReference type="Proteomes" id="UP000054279"/>
    </source>
</evidence>
<sequence length="268" mass="29981">MKKAQKDALGDATQRVINEDEEVEARELKIKEVMTAVCMGRVCSVNAVATRYGIPTSTLAYRLDGHASYREGHIKQQILNPAQIHILIDWCRTAGDKEIAWTRLEFRQKVFDMSGCKPSDKWVTHFLERHLEVSAYCPRPLDPKRARAFNPTTVNAYFDLLEDVIARYEVPVENISNTDEKGVQLGGGRKASNVKRLFATESKNQYILKADSLLLCTIIEAICADGTPVPSSIIMPPGATGDWIDVDGLGGSVLNFVFYFFCFAFLNI</sequence>
<protein>
    <recommendedName>
        <fullName evidence="3">HTH CENPB-type domain-containing protein</fullName>
    </recommendedName>
</protein>
<dbReference type="EMBL" id="KN837110">
    <property type="protein sequence ID" value="KIJ45826.1"/>
    <property type="molecule type" value="Genomic_DNA"/>
</dbReference>
<reference evidence="1 2" key="1">
    <citation type="submission" date="2014-06" db="EMBL/GenBank/DDBJ databases">
        <title>Evolutionary Origins and Diversification of the Mycorrhizal Mutualists.</title>
        <authorList>
            <consortium name="DOE Joint Genome Institute"/>
            <consortium name="Mycorrhizal Genomics Consortium"/>
            <person name="Kohler A."/>
            <person name="Kuo A."/>
            <person name="Nagy L.G."/>
            <person name="Floudas D."/>
            <person name="Copeland A."/>
            <person name="Barry K.W."/>
            <person name="Cichocki N."/>
            <person name="Veneault-Fourrey C."/>
            <person name="LaButti K."/>
            <person name="Lindquist E.A."/>
            <person name="Lipzen A."/>
            <person name="Lundell T."/>
            <person name="Morin E."/>
            <person name="Murat C."/>
            <person name="Riley R."/>
            <person name="Ohm R."/>
            <person name="Sun H."/>
            <person name="Tunlid A."/>
            <person name="Henrissat B."/>
            <person name="Grigoriev I.V."/>
            <person name="Hibbett D.S."/>
            <person name="Martin F."/>
        </authorList>
    </citation>
    <scope>NUCLEOTIDE SEQUENCE [LARGE SCALE GENOMIC DNA]</scope>
    <source>
        <strain evidence="1 2">SS14</strain>
    </source>
</reference>
<dbReference type="InterPro" id="IPR009057">
    <property type="entry name" value="Homeodomain-like_sf"/>
</dbReference>
<dbReference type="Proteomes" id="UP000054279">
    <property type="component" value="Unassembled WGS sequence"/>
</dbReference>
<keyword evidence="2" id="KW-1185">Reference proteome</keyword>
<dbReference type="SUPFAM" id="SSF46689">
    <property type="entry name" value="Homeodomain-like"/>
    <property type="match status" value="1"/>
</dbReference>
<proteinExistence type="predicted"/>
<dbReference type="HOGENOM" id="CLU_013929_2_0_1"/>
<accession>A0A0C9W3N5</accession>
<name>A0A0C9W3N5_SPHS4</name>
<dbReference type="AlphaFoldDB" id="A0A0C9W3N5"/>
<organism evidence="1 2">
    <name type="scientific">Sphaerobolus stellatus (strain SS14)</name>
    <dbReference type="NCBI Taxonomy" id="990650"/>
    <lineage>
        <taxon>Eukaryota</taxon>
        <taxon>Fungi</taxon>
        <taxon>Dikarya</taxon>
        <taxon>Basidiomycota</taxon>
        <taxon>Agaricomycotina</taxon>
        <taxon>Agaricomycetes</taxon>
        <taxon>Phallomycetidae</taxon>
        <taxon>Geastrales</taxon>
        <taxon>Sphaerobolaceae</taxon>
        <taxon>Sphaerobolus</taxon>
    </lineage>
</organism>
<gene>
    <name evidence="1" type="ORF">M422DRAFT_166079</name>
</gene>
<dbReference type="OrthoDB" id="3265672at2759"/>
<evidence type="ECO:0008006" key="3">
    <source>
        <dbReference type="Google" id="ProtNLM"/>
    </source>
</evidence>
<evidence type="ECO:0000313" key="1">
    <source>
        <dbReference type="EMBL" id="KIJ45826.1"/>
    </source>
</evidence>